<dbReference type="Pfam" id="PF00561">
    <property type="entry name" value="Abhydrolase_1"/>
    <property type="match status" value="1"/>
</dbReference>
<reference evidence="4 5" key="1">
    <citation type="submission" date="2019-03" db="EMBL/GenBank/DDBJ databases">
        <title>Bradyrhizobium strains diversity.</title>
        <authorList>
            <person name="Urquiaga M.C.O."/>
            <person name="Hungria M."/>
            <person name="Delamuta J.R.M."/>
            <person name="Klepa M.S."/>
        </authorList>
    </citation>
    <scope>NUCLEOTIDE SEQUENCE [LARGE SCALE GENOMIC DNA]</scope>
    <source>
        <strain evidence="4 5">CNPSo 3426</strain>
    </source>
</reference>
<dbReference type="EMBL" id="SPQS01000024">
    <property type="protein sequence ID" value="TFV69861.1"/>
    <property type="molecule type" value="Genomic_DNA"/>
</dbReference>
<dbReference type="InterPro" id="IPR000073">
    <property type="entry name" value="AB_hydrolase_1"/>
</dbReference>
<proteinExistence type="predicted"/>
<dbReference type="Gene3D" id="3.40.50.1820">
    <property type="entry name" value="alpha/beta hydrolase"/>
    <property type="match status" value="1"/>
</dbReference>
<dbReference type="InterPro" id="IPR029058">
    <property type="entry name" value="AB_hydrolase_fold"/>
</dbReference>
<accession>A0A4Y9NPR9</accession>
<dbReference type="Proteomes" id="UP000297700">
    <property type="component" value="Unassembled WGS sequence"/>
</dbReference>
<evidence type="ECO:0000313" key="4">
    <source>
        <dbReference type="EMBL" id="TFV69861.1"/>
    </source>
</evidence>
<dbReference type="InterPro" id="IPR000639">
    <property type="entry name" value="Epox_hydrolase-like"/>
</dbReference>
<comment type="caution">
    <text evidence="4">The sequence shown here is derived from an EMBL/GenBank/DDBJ whole genome shotgun (WGS) entry which is preliminary data.</text>
</comment>
<dbReference type="PRINTS" id="PR00412">
    <property type="entry name" value="EPOXHYDRLASE"/>
</dbReference>
<dbReference type="SUPFAM" id="SSF53474">
    <property type="entry name" value="alpha/beta-Hydrolases"/>
    <property type="match status" value="1"/>
</dbReference>
<dbReference type="AlphaFoldDB" id="A0A4Y9NPR9"/>
<feature type="region of interest" description="Disordered" evidence="2">
    <location>
        <begin position="1"/>
        <end position="25"/>
    </location>
</feature>
<evidence type="ECO:0000313" key="5">
    <source>
        <dbReference type="Proteomes" id="UP000297700"/>
    </source>
</evidence>
<keyword evidence="1 4" id="KW-0378">Hydrolase</keyword>
<dbReference type="GO" id="GO:0016787">
    <property type="term" value="F:hydrolase activity"/>
    <property type="evidence" value="ECO:0007669"/>
    <property type="project" value="UniProtKB-KW"/>
</dbReference>
<evidence type="ECO:0000259" key="3">
    <source>
        <dbReference type="Pfam" id="PF00561"/>
    </source>
</evidence>
<dbReference type="PANTHER" id="PTHR43329">
    <property type="entry name" value="EPOXIDE HYDROLASE"/>
    <property type="match status" value="1"/>
</dbReference>
<name>A0A4Y9NPR9_9BRAD</name>
<organism evidence="4 5">
    <name type="scientific">Bradyrhizobium frederickii</name>
    <dbReference type="NCBI Taxonomy" id="2560054"/>
    <lineage>
        <taxon>Bacteria</taxon>
        <taxon>Pseudomonadati</taxon>
        <taxon>Pseudomonadota</taxon>
        <taxon>Alphaproteobacteria</taxon>
        <taxon>Hyphomicrobiales</taxon>
        <taxon>Nitrobacteraceae</taxon>
        <taxon>Bradyrhizobium</taxon>
    </lineage>
</organism>
<evidence type="ECO:0000256" key="2">
    <source>
        <dbReference type="SAM" id="MobiDB-lite"/>
    </source>
</evidence>
<sequence>MVGGVNRRGWRARQGAKGENPLPLFAPRPASGGTAMEHLTIPANGADFHVVRAGRGKPLLLLHGWPEFWLTWEPVMARLADRFSLIAPDLRGFGDSDKPDGPYGPDGHAADMLALMDALGIERFGVVGHDVGGAVMQPLARQAPQRLAGLFLFDFVYPGIGPRMAAPDRLNHIWYQSFHQMEMAVPLVGASRESCRLYIGHFLKGWAHRKDAFDDVLDAFADNFFRDGNLAGGFAHYRASHAGRVAMMKGEAPKLPPITVPACVRWAEHDPLFPYAWTDRLGETFSALDLKMFPGVGHFPHREDPDRAAAEIAGFFQRVGWS</sequence>
<protein>
    <submittedName>
        <fullName evidence="4">Alpha/beta hydrolase</fullName>
    </submittedName>
</protein>
<dbReference type="PRINTS" id="PR00111">
    <property type="entry name" value="ABHYDROLASE"/>
</dbReference>
<gene>
    <name evidence="4" type="ORF">E4K64_32025</name>
</gene>
<feature type="domain" description="AB hydrolase-1" evidence="3">
    <location>
        <begin position="57"/>
        <end position="304"/>
    </location>
</feature>
<evidence type="ECO:0000256" key="1">
    <source>
        <dbReference type="ARBA" id="ARBA00022801"/>
    </source>
</evidence>